<reference evidence="1 2" key="1">
    <citation type="submission" date="2021-06" db="EMBL/GenBank/DDBJ databases">
        <title>Bradyrhizobium sp. S2-11-4 Genome sequencing.</title>
        <authorList>
            <person name="Jin L."/>
        </authorList>
    </citation>
    <scope>NUCLEOTIDE SEQUENCE [LARGE SCALE GENOMIC DNA]</scope>
    <source>
        <strain evidence="1 2">S2-11-4</strain>
    </source>
</reference>
<proteinExistence type="predicted"/>
<dbReference type="AlphaFoldDB" id="A0A975P0N9"/>
<keyword evidence="2" id="KW-1185">Reference proteome</keyword>
<gene>
    <name evidence="1" type="ORF">KMZ93_04295</name>
</gene>
<dbReference type="RefSeq" id="WP_215604903.1">
    <property type="nucleotide sequence ID" value="NZ_CP076136.1"/>
</dbReference>
<name>A0A975P0N9_9BRAD</name>
<organism evidence="1 2">
    <name type="scientific">Bradyrhizobium sediminis</name>
    <dbReference type="NCBI Taxonomy" id="2840469"/>
    <lineage>
        <taxon>Bacteria</taxon>
        <taxon>Pseudomonadati</taxon>
        <taxon>Pseudomonadota</taxon>
        <taxon>Alphaproteobacteria</taxon>
        <taxon>Hyphomicrobiales</taxon>
        <taxon>Nitrobacteraceae</taxon>
        <taxon>Bradyrhizobium</taxon>
    </lineage>
</organism>
<sequence>MAKNQPAAKFRLGYVTATVWKNGEHFNTVVSKAYKDGDDWKETDQLGTGDLMNAVRVIQRAEEFISAQI</sequence>
<dbReference type="Proteomes" id="UP000676951">
    <property type="component" value="Chromosome"/>
</dbReference>
<protein>
    <submittedName>
        <fullName evidence="1">Uncharacterized protein</fullName>
    </submittedName>
</protein>
<dbReference type="EMBL" id="CP076136">
    <property type="protein sequence ID" value="QWG24156.1"/>
    <property type="molecule type" value="Genomic_DNA"/>
</dbReference>
<evidence type="ECO:0000313" key="2">
    <source>
        <dbReference type="Proteomes" id="UP000676951"/>
    </source>
</evidence>
<evidence type="ECO:0000313" key="1">
    <source>
        <dbReference type="EMBL" id="QWG24156.1"/>
    </source>
</evidence>
<accession>A0A975P0N9</accession>